<dbReference type="EMBL" id="LUKE01000003">
    <property type="protein sequence ID" value="KYG63939.1"/>
    <property type="molecule type" value="Genomic_DNA"/>
</dbReference>
<dbReference type="RefSeq" id="WP_061835841.1">
    <property type="nucleotide sequence ID" value="NZ_LUKE01000003.1"/>
</dbReference>
<dbReference type="OrthoDB" id="5292146at2"/>
<dbReference type="PANTHER" id="PTHR30543">
    <property type="entry name" value="CHROMATE REDUCTASE"/>
    <property type="match status" value="1"/>
</dbReference>
<dbReference type="AlphaFoldDB" id="A0A150WJK4"/>
<feature type="domain" description="NADPH-dependent FMN reductase-like" evidence="1">
    <location>
        <begin position="4"/>
        <end position="141"/>
    </location>
</feature>
<evidence type="ECO:0000259" key="1">
    <source>
        <dbReference type="Pfam" id="PF03358"/>
    </source>
</evidence>
<dbReference type="GO" id="GO:0005829">
    <property type="term" value="C:cytosol"/>
    <property type="evidence" value="ECO:0007669"/>
    <property type="project" value="TreeGrafter"/>
</dbReference>
<proteinExistence type="predicted"/>
<dbReference type="GO" id="GO:0016491">
    <property type="term" value="F:oxidoreductase activity"/>
    <property type="evidence" value="ECO:0007669"/>
    <property type="project" value="InterPro"/>
</dbReference>
<evidence type="ECO:0000313" key="3">
    <source>
        <dbReference type="Proteomes" id="UP000075320"/>
    </source>
</evidence>
<evidence type="ECO:0000313" key="2">
    <source>
        <dbReference type="EMBL" id="KYG63939.1"/>
    </source>
</evidence>
<protein>
    <submittedName>
        <fullName evidence="2">Flavoprotein</fullName>
    </submittedName>
</protein>
<keyword evidence="3" id="KW-1185">Reference proteome</keyword>
<dbReference type="InterPro" id="IPR029039">
    <property type="entry name" value="Flavoprotein-like_sf"/>
</dbReference>
<dbReference type="InterPro" id="IPR005025">
    <property type="entry name" value="FMN_Rdtase-like_dom"/>
</dbReference>
<dbReference type="SUPFAM" id="SSF52218">
    <property type="entry name" value="Flavoproteins"/>
    <property type="match status" value="1"/>
</dbReference>
<reference evidence="2 3" key="1">
    <citation type="submission" date="2016-03" db="EMBL/GenBank/DDBJ databases">
        <authorList>
            <person name="Ploux O."/>
        </authorList>
    </citation>
    <scope>NUCLEOTIDE SEQUENCE [LARGE SCALE GENOMIC DNA]</scope>
    <source>
        <strain evidence="2 3">R0</strain>
    </source>
</reference>
<dbReference type="Pfam" id="PF03358">
    <property type="entry name" value="FMN_red"/>
    <property type="match status" value="1"/>
</dbReference>
<gene>
    <name evidence="2" type="ORF">AZI86_14095</name>
</gene>
<dbReference type="Proteomes" id="UP000075320">
    <property type="component" value="Unassembled WGS sequence"/>
</dbReference>
<comment type="caution">
    <text evidence="2">The sequence shown here is derived from an EMBL/GenBank/DDBJ whole genome shotgun (WGS) entry which is preliminary data.</text>
</comment>
<organism evidence="2 3">
    <name type="scientific">Bdellovibrio bacteriovorus</name>
    <dbReference type="NCBI Taxonomy" id="959"/>
    <lineage>
        <taxon>Bacteria</taxon>
        <taxon>Pseudomonadati</taxon>
        <taxon>Bdellovibrionota</taxon>
        <taxon>Bdellovibrionia</taxon>
        <taxon>Bdellovibrionales</taxon>
        <taxon>Pseudobdellovibrionaceae</taxon>
        <taxon>Bdellovibrio</taxon>
    </lineage>
</organism>
<dbReference type="Gene3D" id="3.40.50.360">
    <property type="match status" value="1"/>
</dbReference>
<dbReference type="GO" id="GO:0010181">
    <property type="term" value="F:FMN binding"/>
    <property type="evidence" value="ECO:0007669"/>
    <property type="project" value="TreeGrafter"/>
</dbReference>
<dbReference type="InterPro" id="IPR050712">
    <property type="entry name" value="NAD(P)H-dep_reductase"/>
</dbReference>
<name>A0A150WJK4_BDEBC</name>
<dbReference type="PANTHER" id="PTHR30543:SF21">
    <property type="entry name" value="NAD(P)H-DEPENDENT FMN REDUCTASE LOT6"/>
    <property type="match status" value="1"/>
</dbReference>
<accession>A0A150WJK4</accession>
<sequence length="196" mass="21804">MKYIISGTDRPGSNTLKISKFIQSIYKDLGEDVEIMDLQELKKHLHGDLLYGTPSEGITPYLQKVLSSDGLIVVSPEYNGSMPGILKYFIDHMKFPDSFEYRPVCFVGLGIMWGGLRPVEHLQGVFGYRNAFIFPERVFLMNVHKSVDADGQVIDATAKSLLIKQAQGFQKFTQALSGAGLDANSFIAKKLQLAPK</sequence>